<evidence type="ECO:0000256" key="3">
    <source>
        <dbReference type="ARBA" id="ARBA00022679"/>
    </source>
</evidence>
<evidence type="ECO:0000259" key="4">
    <source>
        <dbReference type="Pfam" id="PF00535"/>
    </source>
</evidence>
<dbReference type="PANTHER" id="PTHR43179:SF12">
    <property type="entry name" value="GALACTOFURANOSYLTRANSFERASE GLFT2"/>
    <property type="match status" value="1"/>
</dbReference>
<dbReference type="PANTHER" id="PTHR43179">
    <property type="entry name" value="RHAMNOSYLTRANSFERASE WBBL"/>
    <property type="match status" value="1"/>
</dbReference>
<reference evidence="5 6" key="1">
    <citation type="submission" date="2023-07" db="EMBL/GenBank/DDBJ databases">
        <title>Genomic Encyclopedia of Type Strains, Phase IV (KMG-IV): sequencing the most valuable type-strain genomes for metagenomic binning, comparative biology and taxonomic classification.</title>
        <authorList>
            <person name="Goeker M."/>
        </authorList>
    </citation>
    <scope>NUCLEOTIDE SEQUENCE [LARGE SCALE GENOMIC DNA]</scope>
    <source>
        <strain evidence="5 6">DSM 19619</strain>
    </source>
</reference>
<comment type="caution">
    <text evidence="5">The sequence shown here is derived from an EMBL/GenBank/DDBJ whole genome shotgun (WGS) entry which is preliminary data.</text>
</comment>
<dbReference type="EMBL" id="JAUSVX010000001">
    <property type="protein sequence ID" value="MDQ0467271.1"/>
    <property type="molecule type" value="Genomic_DNA"/>
</dbReference>
<dbReference type="RefSeq" id="WP_307266655.1">
    <property type="nucleotide sequence ID" value="NZ_JAUSVX010000001.1"/>
</dbReference>
<keyword evidence="6" id="KW-1185">Reference proteome</keyword>
<name>A0ABU0IZ35_9HYPH</name>
<dbReference type="Pfam" id="PF00535">
    <property type="entry name" value="Glycos_transf_2"/>
    <property type="match status" value="1"/>
</dbReference>
<dbReference type="InterPro" id="IPR029044">
    <property type="entry name" value="Nucleotide-diphossugar_trans"/>
</dbReference>
<dbReference type="Proteomes" id="UP001242480">
    <property type="component" value="Unassembled WGS sequence"/>
</dbReference>
<evidence type="ECO:0000256" key="1">
    <source>
        <dbReference type="ARBA" id="ARBA00006739"/>
    </source>
</evidence>
<accession>A0ABU0IZ35</accession>
<feature type="domain" description="Glycosyltransferase 2-like" evidence="4">
    <location>
        <begin position="28"/>
        <end position="193"/>
    </location>
</feature>
<keyword evidence="3" id="KW-0808">Transferase</keyword>
<dbReference type="Gene3D" id="3.90.550.10">
    <property type="entry name" value="Spore Coat Polysaccharide Biosynthesis Protein SpsA, Chain A"/>
    <property type="match status" value="1"/>
</dbReference>
<dbReference type="SUPFAM" id="SSF53448">
    <property type="entry name" value="Nucleotide-diphospho-sugar transferases"/>
    <property type="match status" value="1"/>
</dbReference>
<evidence type="ECO:0000256" key="2">
    <source>
        <dbReference type="ARBA" id="ARBA00022676"/>
    </source>
</evidence>
<proteinExistence type="inferred from homology"/>
<protein>
    <submittedName>
        <fullName evidence="5">Glycosyltransferase involved in cell wall biosynthesis</fullName>
    </submittedName>
</protein>
<sequence length="328" mass="34923">MSAVMSSILPQRAAPAPAVAAGPVSAVVMIPTFRRPAMLAATLDSLARQQAATPFAIVVVDNDAAGREGLATAEAAFAAGSLEGLALTEPRQGNCHAINAALAAALAHYPQARYLLMIDDDEIASPFWLQRLVDAAERHGADVVGGPVWPVFAGAVPPRVAAHPVFRPAFAESGPVPMIYGSGNFLIRRSALARLAEPAFDTRFNFLGGGDTDFFTRCRRAGLSFHWESSAHIRETVPATRTTTGWILRRSLRIGAINYLIDRRGAATLAQRLRVGAKNAALLPVSLTRAARDLAHGRGLFPASHHVVVAFGRILASLGVETEQYRAR</sequence>
<keyword evidence="2" id="KW-0328">Glycosyltransferase</keyword>
<comment type="similarity">
    <text evidence="1">Belongs to the glycosyltransferase 2 family.</text>
</comment>
<evidence type="ECO:0000313" key="6">
    <source>
        <dbReference type="Proteomes" id="UP001242480"/>
    </source>
</evidence>
<gene>
    <name evidence="5" type="ORF">QO011_000266</name>
</gene>
<evidence type="ECO:0000313" key="5">
    <source>
        <dbReference type="EMBL" id="MDQ0467271.1"/>
    </source>
</evidence>
<organism evidence="5 6">
    <name type="scientific">Labrys wisconsinensis</name>
    <dbReference type="NCBI Taxonomy" id="425677"/>
    <lineage>
        <taxon>Bacteria</taxon>
        <taxon>Pseudomonadati</taxon>
        <taxon>Pseudomonadota</taxon>
        <taxon>Alphaproteobacteria</taxon>
        <taxon>Hyphomicrobiales</taxon>
        <taxon>Xanthobacteraceae</taxon>
        <taxon>Labrys</taxon>
    </lineage>
</organism>
<dbReference type="InterPro" id="IPR001173">
    <property type="entry name" value="Glyco_trans_2-like"/>
</dbReference>